<keyword evidence="4" id="KW-0067">ATP-binding</keyword>
<keyword evidence="2" id="KW-0547">Nucleotide-binding</keyword>
<dbReference type="GO" id="GO:0005524">
    <property type="term" value="F:ATP binding"/>
    <property type="evidence" value="ECO:0007669"/>
    <property type="project" value="UniProtKB-KW"/>
</dbReference>
<evidence type="ECO:0000256" key="2">
    <source>
        <dbReference type="ARBA" id="ARBA00022741"/>
    </source>
</evidence>
<dbReference type="PROSITE" id="PS01076">
    <property type="entry name" value="ACETATE_KINASE_2"/>
    <property type="match status" value="1"/>
</dbReference>
<dbReference type="InterPro" id="IPR000890">
    <property type="entry name" value="Aliphatic_acid_kin_short-chain"/>
</dbReference>
<sequence length="220" mass="24240">MTSNIEEYTIPLTHKKRGVIEDISEIAAVGHRVVHGGEEFSNSTVITPRVIRVIKSYFKLAPLHNPPNLLGIKVARKLLPGIKHVAVFDTAFHQTIPPSAYLYALPYNFYRRDKIRKYGFHGTSHKYVALKAAEILRKPITKLKLITCHLGNGCSITAVKGGKSINTSMGFTPLEGLVMGTRSGDIDPAIVFYLMNKKNLSVAKIDNLLNKKSGLLGMSG</sequence>
<evidence type="ECO:0000256" key="3">
    <source>
        <dbReference type="ARBA" id="ARBA00022777"/>
    </source>
</evidence>
<accession>X1TB44</accession>
<evidence type="ECO:0008006" key="6">
    <source>
        <dbReference type="Google" id="ProtNLM"/>
    </source>
</evidence>
<dbReference type="InterPro" id="IPR004372">
    <property type="entry name" value="Ac/propionate_kinase"/>
</dbReference>
<dbReference type="InterPro" id="IPR043129">
    <property type="entry name" value="ATPase_NBD"/>
</dbReference>
<dbReference type="PANTHER" id="PTHR21060:SF15">
    <property type="entry name" value="ACETATE KINASE-RELATED"/>
    <property type="match status" value="1"/>
</dbReference>
<dbReference type="Gene3D" id="3.30.420.40">
    <property type="match status" value="2"/>
</dbReference>
<dbReference type="InterPro" id="IPR023865">
    <property type="entry name" value="Aliphatic_acid_kinase_CS"/>
</dbReference>
<dbReference type="NCBIfam" id="TIGR00016">
    <property type="entry name" value="ackA"/>
    <property type="match status" value="1"/>
</dbReference>
<dbReference type="AlphaFoldDB" id="X1TB44"/>
<gene>
    <name evidence="5" type="ORF">S12H4_28380</name>
</gene>
<feature type="non-terminal residue" evidence="5">
    <location>
        <position position="220"/>
    </location>
</feature>
<dbReference type="PANTHER" id="PTHR21060">
    <property type="entry name" value="ACETATE KINASE"/>
    <property type="match status" value="1"/>
</dbReference>
<dbReference type="HAMAP" id="MF_00020">
    <property type="entry name" value="Acetate_kinase"/>
    <property type="match status" value="1"/>
</dbReference>
<dbReference type="Pfam" id="PF00871">
    <property type="entry name" value="Acetate_kinase"/>
    <property type="match status" value="1"/>
</dbReference>
<dbReference type="GO" id="GO:0008776">
    <property type="term" value="F:acetate kinase activity"/>
    <property type="evidence" value="ECO:0007669"/>
    <property type="project" value="TreeGrafter"/>
</dbReference>
<evidence type="ECO:0000256" key="1">
    <source>
        <dbReference type="ARBA" id="ARBA00022679"/>
    </source>
</evidence>
<proteinExistence type="inferred from homology"/>
<organism evidence="5">
    <name type="scientific">marine sediment metagenome</name>
    <dbReference type="NCBI Taxonomy" id="412755"/>
    <lineage>
        <taxon>unclassified sequences</taxon>
        <taxon>metagenomes</taxon>
        <taxon>ecological metagenomes</taxon>
    </lineage>
</organism>
<keyword evidence="1" id="KW-0808">Transferase</keyword>
<evidence type="ECO:0000256" key="4">
    <source>
        <dbReference type="ARBA" id="ARBA00022840"/>
    </source>
</evidence>
<dbReference type="SUPFAM" id="SSF53067">
    <property type="entry name" value="Actin-like ATPase domain"/>
    <property type="match status" value="2"/>
</dbReference>
<evidence type="ECO:0000313" key="5">
    <source>
        <dbReference type="EMBL" id="GAJ02548.1"/>
    </source>
</evidence>
<dbReference type="GO" id="GO:0006083">
    <property type="term" value="P:acetate metabolic process"/>
    <property type="evidence" value="ECO:0007669"/>
    <property type="project" value="TreeGrafter"/>
</dbReference>
<keyword evidence="3" id="KW-0418">Kinase</keyword>
<comment type="caution">
    <text evidence="5">The sequence shown here is derived from an EMBL/GenBank/DDBJ whole genome shotgun (WGS) entry which is preliminary data.</text>
</comment>
<dbReference type="PRINTS" id="PR00471">
    <property type="entry name" value="ACETATEKNASE"/>
</dbReference>
<protein>
    <recommendedName>
        <fullName evidence="6">Acetate kinase</fullName>
    </recommendedName>
</protein>
<dbReference type="EMBL" id="BARW01016273">
    <property type="protein sequence ID" value="GAJ02548.1"/>
    <property type="molecule type" value="Genomic_DNA"/>
</dbReference>
<name>X1TB44_9ZZZZ</name>
<reference evidence="5" key="1">
    <citation type="journal article" date="2014" name="Front. Microbiol.">
        <title>High frequency of phylogenetically diverse reductive dehalogenase-homologous genes in deep subseafloor sedimentary metagenomes.</title>
        <authorList>
            <person name="Kawai M."/>
            <person name="Futagami T."/>
            <person name="Toyoda A."/>
            <person name="Takaki Y."/>
            <person name="Nishi S."/>
            <person name="Hori S."/>
            <person name="Arai W."/>
            <person name="Tsubouchi T."/>
            <person name="Morono Y."/>
            <person name="Uchiyama I."/>
            <person name="Ito T."/>
            <person name="Fujiyama A."/>
            <person name="Inagaki F."/>
            <person name="Takami H."/>
        </authorList>
    </citation>
    <scope>NUCLEOTIDE SEQUENCE</scope>
    <source>
        <strain evidence="5">Expedition CK06-06</strain>
    </source>
</reference>